<dbReference type="InterPro" id="IPR038766">
    <property type="entry name" value="Membrane_comp_ABC_pdt"/>
</dbReference>
<feature type="transmembrane region" description="Helical" evidence="6">
    <location>
        <begin position="747"/>
        <end position="769"/>
    </location>
</feature>
<dbReference type="InterPro" id="IPR003838">
    <property type="entry name" value="ABC3_permease_C"/>
</dbReference>
<proteinExistence type="predicted"/>
<evidence type="ECO:0000256" key="1">
    <source>
        <dbReference type="ARBA" id="ARBA00004651"/>
    </source>
</evidence>
<keyword evidence="5 6" id="KW-0472">Membrane</keyword>
<comment type="subcellular location">
    <subcellularLocation>
        <location evidence="1">Cell membrane</location>
        <topology evidence="1">Multi-pass membrane protein</topology>
    </subcellularLocation>
</comment>
<feature type="transmembrane region" description="Helical" evidence="6">
    <location>
        <begin position="21"/>
        <end position="38"/>
    </location>
</feature>
<keyword evidence="9" id="KW-1185">Reference proteome</keyword>
<feature type="transmembrane region" description="Helical" evidence="6">
    <location>
        <begin position="268"/>
        <end position="288"/>
    </location>
</feature>
<dbReference type="GO" id="GO:0005886">
    <property type="term" value="C:plasma membrane"/>
    <property type="evidence" value="ECO:0007669"/>
    <property type="project" value="UniProtKB-SubCell"/>
</dbReference>
<feature type="domain" description="ABC3 transporter permease C-terminal" evidence="7">
    <location>
        <begin position="659"/>
        <end position="774"/>
    </location>
</feature>
<dbReference type="KEGG" id="acht:bsdcttw_00790"/>
<accession>A0A7I8DEW6</accession>
<evidence type="ECO:0000259" key="7">
    <source>
        <dbReference type="Pfam" id="PF02687"/>
    </source>
</evidence>
<keyword evidence="3 6" id="KW-0812">Transmembrane</keyword>
<feature type="transmembrane region" description="Helical" evidence="6">
    <location>
        <begin position="658"/>
        <end position="681"/>
    </location>
</feature>
<gene>
    <name evidence="8" type="ORF">bsdcttw_00790</name>
</gene>
<feature type="transmembrane region" description="Helical" evidence="6">
    <location>
        <begin position="318"/>
        <end position="343"/>
    </location>
</feature>
<feature type="transmembrane region" description="Helical" evidence="6">
    <location>
        <begin position="702"/>
        <end position="727"/>
    </location>
</feature>
<organism evidence="8 9">
    <name type="scientific">Anaerocolumna chitinilytica</name>
    <dbReference type="NCBI Taxonomy" id="1727145"/>
    <lineage>
        <taxon>Bacteria</taxon>
        <taxon>Bacillati</taxon>
        <taxon>Bacillota</taxon>
        <taxon>Clostridia</taxon>
        <taxon>Lachnospirales</taxon>
        <taxon>Lachnospiraceae</taxon>
        <taxon>Anaerocolumna</taxon>
    </lineage>
</organism>
<keyword evidence="2" id="KW-1003">Cell membrane</keyword>
<keyword evidence="4 6" id="KW-1133">Transmembrane helix</keyword>
<protein>
    <recommendedName>
        <fullName evidence="7">ABC3 transporter permease C-terminal domain-containing protein</fullName>
    </recommendedName>
</protein>
<evidence type="ECO:0000256" key="2">
    <source>
        <dbReference type="ARBA" id="ARBA00022475"/>
    </source>
</evidence>
<evidence type="ECO:0000256" key="6">
    <source>
        <dbReference type="SAM" id="Phobius"/>
    </source>
</evidence>
<sequence>MEIITLLTANLRSKKNALISVYILMLIVTATLTAVISANDNFSRNLIDAQRSVDTGDLVLTIDDKYATDELFDKIKESPDVSRIRDVETITSHNSVTNGKELTNRSLLIAFQKNKQQFFLYNKKENGFVTKVQEPGEGEVYVPVSLKQLYGCKIGSAFTLKTNHGDVTFHIKGFIEEPFVGGYFLGIKTMYISENDYRKLLAQNIDNASDTEPMLINSHAVHIFKEAKSKLSMAEFQKELNKYSGLSDYGMTLSAEDARDYTLIFNNIGGGILYVFILLLFFIVLIVMGHSVSSSIEMDYVSLGFLKSQGFTTRKLRLLYLLQYLFAETLGALTGIFAAIPFVKLLGNIFQPITGILATTELSLVKCLLIIAGILLIESLFLLLKTIRLGKISPVQAISGGIKDIYFDSRLMIPVGKRALPAKLALRQFTSNKRQYTGTILIVAILAYFMISMTILANCMLPESVEESFGGIISDINLTFTTTFQMEKAIEIEHEIEKITPIKMSLYAAYKYIAVDDTEYNCVIYDKPEQFKSILKGRAPLYENEIIITEILSKEIGKGIGDTVTLSYRGKRGEYLISGIYQSMRDVGKCFAMNLKGESLLTEEQPSDAYIQLEDKEKTSEVISMLNHKFPSLLEASTSKETGDISDMIQFALNTIAIVIYTVSIFFILVVVNMVCGKIFLKEKKDIGIYKALGFTSRNLRLQFALRFLLVAFIGSTAGMLLCILFNDRMLSLLLHTVGITNFQTVYSPFTLLLPMTLICVCFFLFSYLSSKRVQNVDIRELITE</sequence>
<evidence type="ECO:0000313" key="8">
    <source>
        <dbReference type="EMBL" id="BCJ97038.1"/>
    </source>
</evidence>
<reference evidence="8 9" key="1">
    <citation type="submission" date="2020-08" db="EMBL/GenBank/DDBJ databases">
        <title>Draft genome sequencing of an Anaerocolumna strain isolated from anoxic soil subjected to BSD treatment.</title>
        <authorList>
            <person name="Uek A."/>
            <person name="Tonouchi A."/>
        </authorList>
    </citation>
    <scope>NUCLEOTIDE SEQUENCE [LARGE SCALE GENOMIC DNA]</scope>
    <source>
        <strain evidence="8 9">CTTW</strain>
    </source>
</reference>
<name>A0A7I8DEW6_9FIRM</name>
<dbReference type="Proteomes" id="UP000515703">
    <property type="component" value="Chromosome"/>
</dbReference>
<dbReference type="AlphaFoldDB" id="A0A7I8DEW6"/>
<dbReference type="EMBL" id="AP023368">
    <property type="protein sequence ID" value="BCJ97038.1"/>
    <property type="molecule type" value="Genomic_DNA"/>
</dbReference>
<evidence type="ECO:0000256" key="4">
    <source>
        <dbReference type="ARBA" id="ARBA00022989"/>
    </source>
</evidence>
<dbReference type="Pfam" id="PF02687">
    <property type="entry name" value="FtsX"/>
    <property type="match status" value="1"/>
</dbReference>
<feature type="transmembrane region" description="Helical" evidence="6">
    <location>
        <begin position="363"/>
        <end position="384"/>
    </location>
</feature>
<reference evidence="8 9" key="2">
    <citation type="submission" date="2020-08" db="EMBL/GenBank/DDBJ databases">
        <authorList>
            <person name="Ueki A."/>
            <person name="Tonouchi A."/>
        </authorList>
    </citation>
    <scope>NUCLEOTIDE SEQUENCE [LARGE SCALE GENOMIC DNA]</scope>
    <source>
        <strain evidence="8 9">CTTW</strain>
    </source>
</reference>
<evidence type="ECO:0000313" key="9">
    <source>
        <dbReference type="Proteomes" id="UP000515703"/>
    </source>
</evidence>
<evidence type="ECO:0000256" key="5">
    <source>
        <dbReference type="ARBA" id="ARBA00023136"/>
    </source>
</evidence>
<dbReference type="PANTHER" id="PTHR30287">
    <property type="entry name" value="MEMBRANE COMPONENT OF PREDICTED ABC SUPERFAMILY METABOLITE UPTAKE TRANSPORTER"/>
    <property type="match status" value="1"/>
</dbReference>
<feature type="transmembrane region" description="Helical" evidence="6">
    <location>
        <begin position="436"/>
        <end position="457"/>
    </location>
</feature>
<dbReference type="PANTHER" id="PTHR30287:SF2">
    <property type="entry name" value="BLL1001 PROTEIN"/>
    <property type="match status" value="1"/>
</dbReference>
<evidence type="ECO:0000256" key="3">
    <source>
        <dbReference type="ARBA" id="ARBA00022692"/>
    </source>
</evidence>
<dbReference type="RefSeq" id="WP_185257505.1">
    <property type="nucleotide sequence ID" value="NZ_AP023368.1"/>
</dbReference>